<evidence type="ECO:0000313" key="4">
    <source>
        <dbReference type="EMBL" id="EFC39401.1"/>
    </source>
</evidence>
<dbReference type="Proteomes" id="UP000006671">
    <property type="component" value="Unassembled WGS sequence"/>
</dbReference>
<sequence>MSHRHYYYSKSTILLKFSSSWKMMTIMMMFAIVLMMCAGNAHSEVVVASTTSNSNTASGLSVASVAASVDGSIVSGSASTNMTSSGESDNTVGLSQSSHSRKVLVTGSAGFIGFHLAEKLAKEEFAYWNNFMATLVNETKGNIEQIDLALNNVERSVMIGLDNFNDYYSTDLKYMRKKQLEKTVREINQNLIEQASTILRKEEADIKPFIDFQVIEGDVCNTSILSEIFEKYTFTHVLHLAAQAGVRYSLKNPQTYIRNNILCQIELLETSVKYQKTNPPVFAYASSSSVYGNIQEFDPSAFHEQMNINKPTNVYSASKISQELFAETYNYLYGIPVIGLRFFTVYGPYGRPDMALFSWVDQIVKGKPITLYTLEGKELMRDFTYIDDIVNGIINSMNYGDRVKREEGRAVHDVFNLGNHTPEKVTDMIKYIEKALDKKAKINHVKKPPTDMTITFADITHSQELLNFQPKTKLEDGVRKFVDWYLKYYHFSNNQVTDDVIFTTYFVTKGHPERDEQYGDSCFEPMREWYESVHKHNLRAVVFYDDAKLYTKCGFNKLTSYNVRFELVQLGERSTNDERFFIYENFLLQAQRESTKGLSLLPKRVIMTDLFDIKFNKNPFEYLSTFDECDGDVCESTDKLFFGSEPTTIGSSKWAQQKLAQCSITIDEVNGSFYYNKSAPYPLNTLSKHQTPLNSMLLNPGIVGGNVEVVMNMLAIYNQFMRASPVQSNCNTPVFNILMYQHEAFQAERNENGLSSLLVTGQPLHTIFKAFDESDQYYIKHK</sequence>
<evidence type="ECO:0000259" key="3">
    <source>
        <dbReference type="Pfam" id="PF16363"/>
    </source>
</evidence>
<dbReference type="EMBL" id="GG738900">
    <property type="protein sequence ID" value="EFC39401.1"/>
    <property type="molecule type" value="Genomic_DNA"/>
</dbReference>
<evidence type="ECO:0000313" key="5">
    <source>
        <dbReference type="Proteomes" id="UP000006671"/>
    </source>
</evidence>
<dbReference type="InterPro" id="IPR016040">
    <property type="entry name" value="NAD(P)-bd_dom"/>
</dbReference>
<dbReference type="GeneID" id="8853549"/>
<reference evidence="4 5" key="1">
    <citation type="journal article" date="2010" name="Cell">
        <title>The genome of Naegleria gruberi illuminates early eukaryotic versatility.</title>
        <authorList>
            <person name="Fritz-Laylin L.K."/>
            <person name="Prochnik S.E."/>
            <person name="Ginger M.L."/>
            <person name="Dacks J.B."/>
            <person name="Carpenter M.L."/>
            <person name="Field M.C."/>
            <person name="Kuo A."/>
            <person name="Paredez A."/>
            <person name="Chapman J."/>
            <person name="Pham J."/>
            <person name="Shu S."/>
            <person name="Neupane R."/>
            <person name="Cipriano M."/>
            <person name="Mancuso J."/>
            <person name="Tu H."/>
            <person name="Salamov A."/>
            <person name="Lindquist E."/>
            <person name="Shapiro H."/>
            <person name="Lucas S."/>
            <person name="Grigoriev I.V."/>
            <person name="Cande W.Z."/>
            <person name="Fulton C."/>
            <person name="Rokhsar D.S."/>
            <person name="Dawson S.C."/>
        </authorList>
    </citation>
    <scope>NUCLEOTIDE SEQUENCE [LARGE SCALE GENOMIC DNA]</scope>
    <source>
        <strain evidence="4 5">NEG-M</strain>
    </source>
</reference>
<proteinExistence type="inferred from homology"/>
<dbReference type="VEuPathDB" id="AmoebaDB:NAEGRDRAFT_81312"/>
<dbReference type="PRINTS" id="PR01713">
    <property type="entry name" value="NUCEPIMERASE"/>
</dbReference>
<accession>D2VUY7</accession>
<evidence type="ECO:0000256" key="1">
    <source>
        <dbReference type="ARBA" id="ARBA00007637"/>
    </source>
</evidence>
<feature type="domain" description="NAD(P)-binding" evidence="3">
    <location>
        <begin position="184"/>
        <end position="480"/>
    </location>
</feature>
<dbReference type="Gene3D" id="3.40.50.720">
    <property type="entry name" value="NAD(P)-binding Rossmann-like Domain"/>
    <property type="match status" value="2"/>
</dbReference>
<dbReference type="OrthoDB" id="16464at2759"/>
<dbReference type="Pfam" id="PF16363">
    <property type="entry name" value="GDP_Man_Dehyd"/>
    <property type="match status" value="1"/>
</dbReference>
<dbReference type="AlphaFoldDB" id="D2VUY7"/>
<evidence type="ECO:0000256" key="2">
    <source>
        <dbReference type="ARBA" id="ARBA00023027"/>
    </source>
</evidence>
<dbReference type="STRING" id="5762.D2VUY7"/>
<protein>
    <submittedName>
        <fullName evidence="4">NAD-dependent epimerase</fullName>
    </submittedName>
</protein>
<dbReference type="InterPro" id="IPR036291">
    <property type="entry name" value="NAD(P)-bd_dom_sf"/>
</dbReference>
<dbReference type="KEGG" id="ngr:NAEGRDRAFT_81312"/>
<keyword evidence="5" id="KW-1185">Reference proteome</keyword>
<keyword evidence="2" id="KW-0520">NAD</keyword>
<dbReference type="InParanoid" id="D2VUY7"/>
<dbReference type="eggNOG" id="KOG1371">
    <property type="taxonomic scope" value="Eukaryota"/>
</dbReference>
<dbReference type="OMA" id="DCHNDIS"/>
<dbReference type="RefSeq" id="XP_002672145.1">
    <property type="nucleotide sequence ID" value="XM_002672099.1"/>
</dbReference>
<organism evidence="5">
    <name type="scientific">Naegleria gruberi</name>
    <name type="common">Amoeba</name>
    <dbReference type="NCBI Taxonomy" id="5762"/>
    <lineage>
        <taxon>Eukaryota</taxon>
        <taxon>Discoba</taxon>
        <taxon>Heterolobosea</taxon>
        <taxon>Tetramitia</taxon>
        <taxon>Eutetramitia</taxon>
        <taxon>Vahlkampfiidae</taxon>
        <taxon>Naegleria</taxon>
    </lineage>
</organism>
<name>D2VUY7_NAEGR</name>
<dbReference type="PANTHER" id="PTHR43574">
    <property type="entry name" value="EPIMERASE-RELATED"/>
    <property type="match status" value="1"/>
</dbReference>
<comment type="similarity">
    <text evidence="1">Belongs to the NAD(P)-dependent epimerase/dehydratase family.</text>
</comment>
<gene>
    <name evidence="4" type="ORF">NAEGRDRAFT_81312</name>
</gene>
<dbReference type="SUPFAM" id="SSF51735">
    <property type="entry name" value="NAD(P)-binding Rossmann-fold domains"/>
    <property type="match status" value="1"/>
</dbReference>